<dbReference type="Proteomes" id="UP001056120">
    <property type="component" value="Linkage Group LG05"/>
</dbReference>
<evidence type="ECO:0000313" key="2">
    <source>
        <dbReference type="Proteomes" id="UP001056120"/>
    </source>
</evidence>
<protein>
    <submittedName>
        <fullName evidence="1">Uncharacterized protein</fullName>
    </submittedName>
</protein>
<dbReference type="EMBL" id="CM042022">
    <property type="protein sequence ID" value="KAI3816127.1"/>
    <property type="molecule type" value="Genomic_DNA"/>
</dbReference>
<evidence type="ECO:0000313" key="1">
    <source>
        <dbReference type="EMBL" id="KAI3816127.1"/>
    </source>
</evidence>
<gene>
    <name evidence="1" type="ORF">L1987_15817</name>
</gene>
<proteinExistence type="predicted"/>
<sequence>MTYTYLPSSISSSKSLIFMRPHQWILLSSCALFLLGSTSATLDIISANQTIKDGYTIVSDGNMYELGFFSPGKSKNRYLGIWYKKISYGTVVWVANRETPITDKSGMLKLSQDGKLQILSGNSTEIWSSNSTVSMRSDNPVVVMQLLDNGNLVVWDRSSRKQSVIWQSFDYPGNTMLPGMKFGRNLVTGREWSLTPWKSRDDPSPGLYYHWLEPTGYPQIFVRQGPVLLWRFGPWNGHKFQGLPLENPNPLYSLKFVHNKEETYYKYELKTSAVQRILVMPDDTTVQLNWIDQIQDWAMYGIAAVKDSCGRYGLCGPYGSCSINRYPPCKCMVGFRPRVPHEWNRANASSGCERNRALDCGSGDGFKKISGVIFPDTRSSWYNHSMTLEECETACRLICNCTAYANSDISGSGCLLWFDELIDITEYDEKQDLYIRLAASELTDSQSSVIKKKRVVTVVLLTSFAVLLLFAVAYACIIKKKKRPHMKERGNWYGLNKKSNSVQMEDLDELPFFGLSKIIKATDNFSINNKIGEGGFGPVYKGVLEDGREIAVKRLSETSQQGLDEFMNEIRTIVKLQHRNLVKLLGYCIHGNELIVIYEYMTNKSLDLILFDETRSMTLDWPQRFNIIHGMARGILYLHQDSRLQIIHRDLKAGNILLDADMNPKISDFGLARKFVGFDTNAKTKKVVGTHGYIPPEYALYGRFSIKSDVFSFGVLVLEIVSGKKNREFSLDDHNDNLLGHAWRFYKQGRSIELASASIRESCIVSEVLRSIQVGLLCVQHHAEDRPTMLSVVLMLVSEGVLPQPKQPAFYSEESHSELESVSSVDEYMITLLYAR</sequence>
<reference evidence="1 2" key="2">
    <citation type="journal article" date="2022" name="Mol. Ecol. Resour.">
        <title>The genomes of chicory, endive, great burdock and yacon provide insights into Asteraceae paleo-polyploidization history and plant inulin production.</title>
        <authorList>
            <person name="Fan W."/>
            <person name="Wang S."/>
            <person name="Wang H."/>
            <person name="Wang A."/>
            <person name="Jiang F."/>
            <person name="Liu H."/>
            <person name="Zhao H."/>
            <person name="Xu D."/>
            <person name="Zhang Y."/>
        </authorList>
    </citation>
    <scope>NUCLEOTIDE SEQUENCE [LARGE SCALE GENOMIC DNA]</scope>
    <source>
        <strain evidence="2">cv. Yunnan</strain>
        <tissue evidence="1">Leaves</tissue>
    </source>
</reference>
<name>A0ACB9J703_9ASTR</name>
<accession>A0ACB9J703</accession>
<organism evidence="1 2">
    <name type="scientific">Smallanthus sonchifolius</name>
    <dbReference type="NCBI Taxonomy" id="185202"/>
    <lineage>
        <taxon>Eukaryota</taxon>
        <taxon>Viridiplantae</taxon>
        <taxon>Streptophyta</taxon>
        <taxon>Embryophyta</taxon>
        <taxon>Tracheophyta</taxon>
        <taxon>Spermatophyta</taxon>
        <taxon>Magnoliopsida</taxon>
        <taxon>eudicotyledons</taxon>
        <taxon>Gunneridae</taxon>
        <taxon>Pentapetalae</taxon>
        <taxon>asterids</taxon>
        <taxon>campanulids</taxon>
        <taxon>Asterales</taxon>
        <taxon>Asteraceae</taxon>
        <taxon>Asteroideae</taxon>
        <taxon>Heliantheae alliance</taxon>
        <taxon>Millerieae</taxon>
        <taxon>Smallanthus</taxon>
    </lineage>
</organism>
<reference evidence="2" key="1">
    <citation type="journal article" date="2022" name="Mol. Ecol. Resour.">
        <title>The genomes of chicory, endive, great burdock and yacon provide insights into Asteraceae palaeo-polyploidization history and plant inulin production.</title>
        <authorList>
            <person name="Fan W."/>
            <person name="Wang S."/>
            <person name="Wang H."/>
            <person name="Wang A."/>
            <person name="Jiang F."/>
            <person name="Liu H."/>
            <person name="Zhao H."/>
            <person name="Xu D."/>
            <person name="Zhang Y."/>
        </authorList>
    </citation>
    <scope>NUCLEOTIDE SEQUENCE [LARGE SCALE GENOMIC DNA]</scope>
    <source>
        <strain evidence="2">cv. Yunnan</strain>
    </source>
</reference>
<comment type="caution">
    <text evidence="1">The sequence shown here is derived from an EMBL/GenBank/DDBJ whole genome shotgun (WGS) entry which is preliminary data.</text>
</comment>
<keyword evidence="2" id="KW-1185">Reference proteome</keyword>